<keyword evidence="2" id="KW-1185">Reference proteome</keyword>
<dbReference type="AlphaFoldDB" id="A0A1Q9A8A6"/>
<evidence type="ECO:0000313" key="1">
    <source>
        <dbReference type="EMBL" id="OLP50814.1"/>
    </source>
</evidence>
<dbReference type="STRING" id="887144.BJF91_06075"/>
<dbReference type="Proteomes" id="UP000185598">
    <property type="component" value="Unassembled WGS sequence"/>
</dbReference>
<evidence type="ECO:0000313" key="2">
    <source>
        <dbReference type="Proteomes" id="UP000185598"/>
    </source>
</evidence>
<proteinExistence type="predicted"/>
<gene>
    <name evidence="1" type="ORF">BJF91_06075</name>
</gene>
<comment type="caution">
    <text evidence="1">The sequence shown here is derived from an EMBL/GenBank/DDBJ whole genome shotgun (WGS) entry which is preliminary data.</text>
</comment>
<accession>A0A1Q9A8A6</accession>
<dbReference type="EMBL" id="MKIN01000020">
    <property type="protein sequence ID" value="OLP50814.1"/>
    <property type="molecule type" value="Genomic_DNA"/>
</dbReference>
<sequence>MVTEDLRAGGAAIHQQVASRAAALVAEWADLLVDHQEALVSMVVLRAATVRVIRQAETCRPGALIRPPRRTVHRKMT</sequence>
<protein>
    <submittedName>
        <fullName evidence="1">Uncharacterized protein</fullName>
    </submittedName>
</protein>
<name>A0A1Q9A8A6_9HYPH</name>
<organism evidence="1 2">
    <name type="scientific">Allorhizobium taibaishanense</name>
    <dbReference type="NCBI Taxonomy" id="887144"/>
    <lineage>
        <taxon>Bacteria</taxon>
        <taxon>Pseudomonadati</taxon>
        <taxon>Pseudomonadota</taxon>
        <taxon>Alphaproteobacteria</taxon>
        <taxon>Hyphomicrobiales</taxon>
        <taxon>Rhizobiaceae</taxon>
        <taxon>Rhizobium/Agrobacterium group</taxon>
        <taxon>Allorhizobium</taxon>
    </lineage>
</organism>
<reference evidence="1 2" key="1">
    <citation type="submission" date="2016-09" db="EMBL/GenBank/DDBJ databases">
        <title>Rhizobium oryziradicis sp. nov., isolated from the root of rice.</title>
        <authorList>
            <person name="Zhao J."/>
            <person name="Zhang X."/>
        </authorList>
    </citation>
    <scope>NUCLEOTIDE SEQUENCE [LARGE SCALE GENOMIC DNA]</scope>
    <source>
        <strain evidence="1 2">14971</strain>
    </source>
</reference>